<protein>
    <recommendedName>
        <fullName evidence="1">Imm33-like domain-containing protein</fullName>
    </recommendedName>
</protein>
<dbReference type="InterPro" id="IPR056509">
    <property type="entry name" value="Imm33-like"/>
</dbReference>
<proteinExistence type="predicted"/>
<accession>A0A923HP43</accession>
<evidence type="ECO:0000313" key="3">
    <source>
        <dbReference type="Proteomes" id="UP000627446"/>
    </source>
</evidence>
<keyword evidence="3" id="KW-1185">Reference proteome</keyword>
<reference evidence="2" key="1">
    <citation type="submission" date="2020-08" db="EMBL/GenBank/DDBJ databases">
        <title>Novel species isolated from subtropical streams in China.</title>
        <authorList>
            <person name="Lu H."/>
        </authorList>
    </citation>
    <scope>NUCLEOTIDE SEQUENCE</scope>
    <source>
        <strain evidence="2">LX22W</strain>
    </source>
</reference>
<organism evidence="2 3">
    <name type="scientific">Undibacterium nitidum</name>
    <dbReference type="NCBI Taxonomy" id="2762298"/>
    <lineage>
        <taxon>Bacteria</taxon>
        <taxon>Pseudomonadati</taxon>
        <taxon>Pseudomonadota</taxon>
        <taxon>Betaproteobacteria</taxon>
        <taxon>Burkholderiales</taxon>
        <taxon>Oxalobacteraceae</taxon>
        <taxon>Undibacterium</taxon>
    </lineage>
</organism>
<evidence type="ECO:0000313" key="2">
    <source>
        <dbReference type="EMBL" id="MBC3882612.1"/>
    </source>
</evidence>
<evidence type="ECO:0000259" key="1">
    <source>
        <dbReference type="Pfam" id="PF24719"/>
    </source>
</evidence>
<name>A0A923HP43_9BURK</name>
<dbReference type="Pfam" id="PF24719">
    <property type="entry name" value="Imm33-like"/>
    <property type="match status" value="1"/>
</dbReference>
<dbReference type="Proteomes" id="UP000627446">
    <property type="component" value="Unassembled WGS sequence"/>
</dbReference>
<dbReference type="AlphaFoldDB" id="A0A923HP43"/>
<gene>
    <name evidence="2" type="ORF">H8K36_14580</name>
</gene>
<feature type="domain" description="Imm33-like" evidence="1">
    <location>
        <begin position="1"/>
        <end position="99"/>
    </location>
</feature>
<comment type="caution">
    <text evidence="2">The sequence shown here is derived from an EMBL/GenBank/DDBJ whole genome shotgun (WGS) entry which is preliminary data.</text>
</comment>
<sequence length="105" mass="11947">MCQWQNVEPNIPLPESKLGIALGTLGKKPINGLRQNPENGTNGWYIWCGTEMPLEDDAFSPLHVEHIDTYLAGIKEYLSLPPGYRFLIDGNNYEDVWYDETLLHA</sequence>
<dbReference type="EMBL" id="JACOFZ010000006">
    <property type="protein sequence ID" value="MBC3882612.1"/>
    <property type="molecule type" value="Genomic_DNA"/>
</dbReference>